<dbReference type="EMBL" id="JAEKJR010000002">
    <property type="protein sequence ID" value="MBN8431801.1"/>
    <property type="molecule type" value="Genomic_DNA"/>
</dbReference>
<reference evidence="1 2" key="1">
    <citation type="submission" date="2020-12" db="EMBL/GenBank/DDBJ databases">
        <title>Oil enriched cultivation method for isolating marine PHA-producing bacteria.</title>
        <authorList>
            <person name="Zheng W."/>
            <person name="Yu S."/>
            <person name="Huang Y."/>
        </authorList>
    </citation>
    <scope>NUCLEOTIDE SEQUENCE [LARGE SCALE GENOMIC DNA]</scope>
    <source>
        <strain evidence="1 2">SN0-2</strain>
    </source>
</reference>
<organism evidence="1 2">
    <name type="scientific">Microbulbifer salipaludis</name>
    <dbReference type="NCBI Taxonomy" id="187980"/>
    <lineage>
        <taxon>Bacteria</taxon>
        <taxon>Pseudomonadati</taxon>
        <taxon>Pseudomonadota</taxon>
        <taxon>Gammaproteobacteria</taxon>
        <taxon>Cellvibrionales</taxon>
        <taxon>Microbulbiferaceae</taxon>
        <taxon>Microbulbifer</taxon>
    </lineage>
</organism>
<evidence type="ECO:0000313" key="1">
    <source>
        <dbReference type="EMBL" id="MBN8431801.1"/>
    </source>
</evidence>
<sequence length="134" mass="14232">MTVSNVTYENANADVTGLQPGQVALRITSGVFTGELIRVQVLRIEEDVNKDGNVDQLNLKTTGAVINTDNTVKATPGGRAMECPAKVDSILVAAIAEGTVDPLVRQAEVTDECVYRMLNLAVSMQAWESIPSAG</sequence>
<keyword evidence="2" id="KW-1185">Reference proteome</keyword>
<dbReference type="RefSeq" id="WP_207002893.1">
    <property type="nucleotide sequence ID" value="NZ_JAEKJR010000002.1"/>
</dbReference>
<evidence type="ECO:0000313" key="2">
    <source>
        <dbReference type="Proteomes" id="UP000664293"/>
    </source>
</evidence>
<comment type="caution">
    <text evidence="1">The sequence shown here is derived from an EMBL/GenBank/DDBJ whole genome shotgun (WGS) entry which is preliminary data.</text>
</comment>
<protein>
    <submittedName>
        <fullName evidence="1">Uncharacterized protein</fullName>
    </submittedName>
</protein>
<gene>
    <name evidence="1" type="ORF">JF535_13165</name>
</gene>
<accession>A0ABS3E956</accession>
<name>A0ABS3E956_9GAMM</name>
<dbReference type="Proteomes" id="UP000664293">
    <property type="component" value="Unassembled WGS sequence"/>
</dbReference>
<proteinExistence type="predicted"/>